<organism evidence="1 2">
    <name type="scientific">Paxillus rubicundulus Ve08.2h10</name>
    <dbReference type="NCBI Taxonomy" id="930991"/>
    <lineage>
        <taxon>Eukaryota</taxon>
        <taxon>Fungi</taxon>
        <taxon>Dikarya</taxon>
        <taxon>Basidiomycota</taxon>
        <taxon>Agaricomycotina</taxon>
        <taxon>Agaricomycetes</taxon>
        <taxon>Agaricomycetidae</taxon>
        <taxon>Boletales</taxon>
        <taxon>Paxilineae</taxon>
        <taxon>Paxillaceae</taxon>
        <taxon>Paxillus</taxon>
    </lineage>
</organism>
<gene>
    <name evidence="1" type="ORF">PAXRUDRAFT_437586</name>
</gene>
<sequence length="149" mass="16497">MLQAQWDAGMSNVDSDFSLLPLLANPPSFSIPEQIIAAFTLLSPTFKASVSTALNKAQPPPNPNPVSKFLFDVADELPCSSTPSLYHIDTHRLMINLAKAKHYLPLTLFTVDTMQHLYQELCSLKLIKSQHPIMKTTVNVINTSIFGDE</sequence>
<evidence type="ECO:0000313" key="1">
    <source>
        <dbReference type="EMBL" id="KIK94624.1"/>
    </source>
</evidence>
<dbReference type="AlphaFoldDB" id="A0A0D0E285"/>
<reference evidence="1 2" key="1">
    <citation type="submission" date="2014-04" db="EMBL/GenBank/DDBJ databases">
        <authorList>
            <consortium name="DOE Joint Genome Institute"/>
            <person name="Kuo A."/>
            <person name="Kohler A."/>
            <person name="Jargeat P."/>
            <person name="Nagy L.G."/>
            <person name="Floudas D."/>
            <person name="Copeland A."/>
            <person name="Barry K.W."/>
            <person name="Cichocki N."/>
            <person name="Veneault-Fourrey C."/>
            <person name="LaButti K."/>
            <person name="Lindquist E.A."/>
            <person name="Lipzen A."/>
            <person name="Lundell T."/>
            <person name="Morin E."/>
            <person name="Murat C."/>
            <person name="Sun H."/>
            <person name="Tunlid A."/>
            <person name="Henrissat B."/>
            <person name="Grigoriev I.V."/>
            <person name="Hibbett D.S."/>
            <person name="Martin F."/>
            <person name="Nordberg H.P."/>
            <person name="Cantor M.N."/>
            <person name="Hua S.X."/>
        </authorList>
    </citation>
    <scope>NUCLEOTIDE SEQUENCE [LARGE SCALE GENOMIC DNA]</scope>
    <source>
        <strain evidence="1 2">Ve08.2h10</strain>
    </source>
</reference>
<dbReference type="EMBL" id="KN825094">
    <property type="protein sequence ID" value="KIK94624.1"/>
    <property type="molecule type" value="Genomic_DNA"/>
</dbReference>
<dbReference type="OrthoDB" id="3018720at2759"/>
<dbReference type="InParanoid" id="A0A0D0E285"/>
<protein>
    <submittedName>
        <fullName evidence="1">Uncharacterized protein</fullName>
    </submittedName>
</protein>
<accession>A0A0D0E285</accession>
<proteinExistence type="predicted"/>
<evidence type="ECO:0000313" key="2">
    <source>
        <dbReference type="Proteomes" id="UP000054538"/>
    </source>
</evidence>
<reference evidence="2" key="2">
    <citation type="submission" date="2015-01" db="EMBL/GenBank/DDBJ databases">
        <title>Evolutionary Origins and Diversification of the Mycorrhizal Mutualists.</title>
        <authorList>
            <consortium name="DOE Joint Genome Institute"/>
            <consortium name="Mycorrhizal Genomics Consortium"/>
            <person name="Kohler A."/>
            <person name="Kuo A."/>
            <person name="Nagy L.G."/>
            <person name="Floudas D."/>
            <person name="Copeland A."/>
            <person name="Barry K.W."/>
            <person name="Cichocki N."/>
            <person name="Veneault-Fourrey C."/>
            <person name="LaButti K."/>
            <person name="Lindquist E.A."/>
            <person name="Lipzen A."/>
            <person name="Lundell T."/>
            <person name="Morin E."/>
            <person name="Murat C."/>
            <person name="Riley R."/>
            <person name="Ohm R."/>
            <person name="Sun H."/>
            <person name="Tunlid A."/>
            <person name="Henrissat B."/>
            <person name="Grigoriev I.V."/>
            <person name="Hibbett D.S."/>
            <person name="Martin F."/>
        </authorList>
    </citation>
    <scope>NUCLEOTIDE SEQUENCE [LARGE SCALE GENOMIC DNA]</scope>
    <source>
        <strain evidence="2">Ve08.2h10</strain>
    </source>
</reference>
<name>A0A0D0E285_9AGAM</name>
<keyword evidence="2" id="KW-1185">Reference proteome</keyword>
<dbReference type="Proteomes" id="UP000054538">
    <property type="component" value="Unassembled WGS sequence"/>
</dbReference>
<dbReference type="HOGENOM" id="CLU_133398_0_0_1"/>